<reference evidence="1" key="1">
    <citation type="journal article" date="2017" name="Genome Announc.">
        <title>Draft Genome Sequences of 24 Lactococcus lactis Strains.</title>
        <authorList>
            <person name="Backus L."/>
            <person name="Wels M."/>
            <person name="Boekhorst J."/>
            <person name="Dijkstra A.R."/>
            <person name="Beerthuyzen M."/>
            <person name="Kelly W.J."/>
            <person name="Siezen R.J."/>
            <person name="van Hijum S.A."/>
            <person name="Bachmann H."/>
        </authorList>
    </citation>
    <scope>NUCLEOTIDE SEQUENCE</scope>
    <source>
        <strain evidence="1">LMG9447</strain>
    </source>
</reference>
<dbReference type="AlphaFoldDB" id="A0A0V8DLG4"/>
<protein>
    <submittedName>
        <fullName evidence="1">Uncharacterized protein</fullName>
    </submittedName>
</protein>
<dbReference type="PATRIC" id="fig|1360.108.peg.1130"/>
<organism evidence="1">
    <name type="scientific">Lactococcus lactis subsp. lactis</name>
    <name type="common">Streptococcus lactis</name>
    <dbReference type="NCBI Taxonomy" id="1360"/>
    <lineage>
        <taxon>Bacteria</taxon>
        <taxon>Bacillati</taxon>
        <taxon>Bacillota</taxon>
        <taxon>Bacilli</taxon>
        <taxon>Lactobacillales</taxon>
        <taxon>Streptococcaceae</taxon>
        <taxon>Lactococcus</taxon>
    </lineage>
</organism>
<comment type="caution">
    <text evidence="1">The sequence shown here is derived from an EMBL/GenBank/DDBJ whole genome shotgun (WGS) entry which is preliminary data.</text>
</comment>
<name>A0A0V8DLG4_LACLL</name>
<dbReference type="EMBL" id="LKLS01000155">
    <property type="protein sequence ID" value="KSU16399.1"/>
    <property type="molecule type" value="Genomic_DNA"/>
</dbReference>
<dbReference type="Proteomes" id="UP000053612">
    <property type="component" value="Unassembled WGS sequence"/>
</dbReference>
<accession>A0A0V8DLG4</accession>
<dbReference type="InterPro" id="IPR041919">
    <property type="entry name" value="Plasmid_rep_C_sf"/>
</dbReference>
<dbReference type="Gene3D" id="1.10.10.1480">
    <property type="entry name" value="Plasmid replication protein"/>
    <property type="match status" value="1"/>
</dbReference>
<proteinExistence type="predicted"/>
<evidence type="ECO:0000313" key="1">
    <source>
        <dbReference type="EMBL" id="KSU16399.1"/>
    </source>
</evidence>
<sequence>MKVINSVLRSHTGLVRLYFDAVYQERKYGSKIDEETGEIL</sequence>
<gene>
    <name evidence="1" type="ORF">LMG9449_2056</name>
</gene>